<dbReference type="Proteomes" id="UP001153269">
    <property type="component" value="Unassembled WGS sequence"/>
</dbReference>
<feature type="region of interest" description="Disordered" evidence="1">
    <location>
        <begin position="1"/>
        <end position="24"/>
    </location>
</feature>
<evidence type="ECO:0000256" key="1">
    <source>
        <dbReference type="SAM" id="MobiDB-lite"/>
    </source>
</evidence>
<protein>
    <submittedName>
        <fullName evidence="2">Uncharacterized protein</fullName>
    </submittedName>
</protein>
<dbReference type="AlphaFoldDB" id="A0A9N7TV53"/>
<gene>
    <name evidence="2" type="ORF">PLEPLA_LOCUS7557</name>
</gene>
<evidence type="ECO:0000313" key="3">
    <source>
        <dbReference type="Proteomes" id="UP001153269"/>
    </source>
</evidence>
<comment type="caution">
    <text evidence="2">The sequence shown here is derived from an EMBL/GenBank/DDBJ whole genome shotgun (WGS) entry which is preliminary data.</text>
</comment>
<keyword evidence="3" id="KW-1185">Reference proteome</keyword>
<dbReference type="EMBL" id="CADEAL010000404">
    <property type="protein sequence ID" value="CAB1419706.1"/>
    <property type="molecule type" value="Genomic_DNA"/>
</dbReference>
<evidence type="ECO:0000313" key="2">
    <source>
        <dbReference type="EMBL" id="CAB1419706.1"/>
    </source>
</evidence>
<reference evidence="2" key="1">
    <citation type="submission" date="2020-03" db="EMBL/GenBank/DDBJ databases">
        <authorList>
            <person name="Weist P."/>
        </authorList>
    </citation>
    <scope>NUCLEOTIDE SEQUENCE</scope>
</reference>
<sequence>MRKRRKRKGGGRGVHSPYESAATQIRRVHLKSRAPDMVEIPVAGREPHVFRACWRAADQRLGRSADAPRDMKGEGAEVWSPRGGGKFTALRLETGRNHRAPGRDRPQNSLIIPAERTRHPRTGVGMTRVLAPAALACSPRTTSPAQTSGKNPRLRFQIRKPKSVRKSWRRCSREKGPGKREGPPGGYAPFRRSWHGLLPVGWRNRFRAKTQLNVIKMCLILQVPVVHLPRREATLSGGTWLLESVEQEREGHPLYASYSGSVCGV</sequence>
<proteinExistence type="predicted"/>
<feature type="compositionally biased region" description="Basic residues" evidence="1">
    <location>
        <begin position="1"/>
        <end position="10"/>
    </location>
</feature>
<accession>A0A9N7TV53</accession>
<organism evidence="2 3">
    <name type="scientific">Pleuronectes platessa</name>
    <name type="common">European plaice</name>
    <dbReference type="NCBI Taxonomy" id="8262"/>
    <lineage>
        <taxon>Eukaryota</taxon>
        <taxon>Metazoa</taxon>
        <taxon>Chordata</taxon>
        <taxon>Craniata</taxon>
        <taxon>Vertebrata</taxon>
        <taxon>Euteleostomi</taxon>
        <taxon>Actinopterygii</taxon>
        <taxon>Neopterygii</taxon>
        <taxon>Teleostei</taxon>
        <taxon>Neoteleostei</taxon>
        <taxon>Acanthomorphata</taxon>
        <taxon>Carangaria</taxon>
        <taxon>Pleuronectiformes</taxon>
        <taxon>Pleuronectoidei</taxon>
        <taxon>Pleuronectidae</taxon>
        <taxon>Pleuronectes</taxon>
    </lineage>
</organism>
<name>A0A9N7TV53_PLEPL</name>